<dbReference type="GO" id="GO:0016616">
    <property type="term" value="F:oxidoreductase activity, acting on the CH-OH group of donors, NAD or NADP as acceptor"/>
    <property type="evidence" value="ECO:0007669"/>
    <property type="project" value="TreeGrafter"/>
</dbReference>
<dbReference type="SMART" id="SM00822">
    <property type="entry name" value="PKS_KR"/>
    <property type="match status" value="1"/>
</dbReference>
<accession>A0A4R6SCI2</accession>
<dbReference type="InterPro" id="IPR036291">
    <property type="entry name" value="NAD(P)-bd_dom_sf"/>
</dbReference>
<evidence type="ECO:0000256" key="2">
    <source>
        <dbReference type="ARBA" id="ARBA00023002"/>
    </source>
</evidence>
<evidence type="ECO:0000313" key="5">
    <source>
        <dbReference type="EMBL" id="TDP97354.1"/>
    </source>
</evidence>
<evidence type="ECO:0000259" key="4">
    <source>
        <dbReference type="SMART" id="SM00822"/>
    </source>
</evidence>
<dbReference type="EMBL" id="SNXZ01000003">
    <property type="protein sequence ID" value="TDP97354.1"/>
    <property type="molecule type" value="Genomic_DNA"/>
</dbReference>
<organism evidence="5 6">
    <name type="scientific">Labedaea rhizosphaerae</name>
    <dbReference type="NCBI Taxonomy" id="598644"/>
    <lineage>
        <taxon>Bacteria</taxon>
        <taxon>Bacillati</taxon>
        <taxon>Actinomycetota</taxon>
        <taxon>Actinomycetes</taxon>
        <taxon>Pseudonocardiales</taxon>
        <taxon>Pseudonocardiaceae</taxon>
        <taxon>Labedaea</taxon>
    </lineage>
</organism>
<dbReference type="Proteomes" id="UP000295444">
    <property type="component" value="Unassembled WGS sequence"/>
</dbReference>
<dbReference type="OrthoDB" id="3575050at2"/>
<evidence type="ECO:0000256" key="1">
    <source>
        <dbReference type="ARBA" id="ARBA00006484"/>
    </source>
</evidence>
<evidence type="ECO:0000256" key="3">
    <source>
        <dbReference type="RuleBase" id="RU000363"/>
    </source>
</evidence>
<dbReference type="AlphaFoldDB" id="A0A4R6SCI2"/>
<dbReference type="CDD" id="cd05233">
    <property type="entry name" value="SDR_c"/>
    <property type="match status" value="1"/>
</dbReference>
<feature type="domain" description="Ketoreductase" evidence="4">
    <location>
        <begin position="8"/>
        <end position="202"/>
    </location>
</feature>
<reference evidence="5 6" key="1">
    <citation type="submission" date="2019-03" db="EMBL/GenBank/DDBJ databases">
        <title>Genomic Encyclopedia of Type Strains, Phase IV (KMG-IV): sequencing the most valuable type-strain genomes for metagenomic binning, comparative biology and taxonomic classification.</title>
        <authorList>
            <person name="Goeker M."/>
        </authorList>
    </citation>
    <scope>NUCLEOTIDE SEQUENCE [LARGE SCALE GENOMIC DNA]</scope>
    <source>
        <strain evidence="5 6">DSM 45361</strain>
    </source>
</reference>
<gene>
    <name evidence="5" type="ORF">EV186_103318</name>
</gene>
<dbReference type="PRINTS" id="PR00080">
    <property type="entry name" value="SDRFAMILY"/>
</dbReference>
<dbReference type="SUPFAM" id="SSF51735">
    <property type="entry name" value="NAD(P)-binding Rossmann-fold domains"/>
    <property type="match status" value="1"/>
</dbReference>
<protein>
    <submittedName>
        <fullName evidence="5">3-oxoacyl-[acyl-carrier protein] reductase</fullName>
    </submittedName>
</protein>
<dbReference type="Gene3D" id="3.40.50.720">
    <property type="entry name" value="NAD(P)-binding Rossmann-like Domain"/>
    <property type="match status" value="1"/>
</dbReference>
<keyword evidence="6" id="KW-1185">Reference proteome</keyword>
<dbReference type="InterPro" id="IPR002347">
    <property type="entry name" value="SDR_fam"/>
</dbReference>
<dbReference type="PRINTS" id="PR00081">
    <property type="entry name" value="GDHRDH"/>
</dbReference>
<comment type="caution">
    <text evidence="5">The sequence shown here is derived from an EMBL/GenBank/DDBJ whole genome shotgun (WGS) entry which is preliminary data.</text>
</comment>
<keyword evidence="2" id="KW-0560">Oxidoreductase</keyword>
<comment type="similarity">
    <text evidence="1 3">Belongs to the short-chain dehydrogenases/reductases (SDR) family.</text>
</comment>
<sequence length="252" mass="26069">MQIDIKDKVIVVTGAARGIGRALALGLAAEGARMGVLARSPEKAQATVDEIRADGGEAIPLVADVSSEDDVRVAAAAVDAHWGQVDGLINNAGWMPHGRPTKVLDLDTADLRRVLDTNLIGCFLTTKHFAPLMIRGGGGRIIYMSSIGGVLDAARAGSGPYGASKAGVNILNAAVHHELGNQGIRTTAIAPGLTDTPGMRDGMTEEHLARVAGNYPGGRVGRPEDVVPFAAFLCSTAADHLSGTVLTIRPLT</sequence>
<dbReference type="FunFam" id="3.40.50.720:FF:000084">
    <property type="entry name" value="Short-chain dehydrogenase reductase"/>
    <property type="match status" value="1"/>
</dbReference>
<name>A0A4R6SCI2_LABRH</name>
<dbReference type="RefSeq" id="WP_133850569.1">
    <property type="nucleotide sequence ID" value="NZ_SNXZ01000003.1"/>
</dbReference>
<evidence type="ECO:0000313" key="6">
    <source>
        <dbReference type="Proteomes" id="UP000295444"/>
    </source>
</evidence>
<dbReference type="Pfam" id="PF00106">
    <property type="entry name" value="adh_short"/>
    <property type="match status" value="1"/>
</dbReference>
<proteinExistence type="inferred from homology"/>
<dbReference type="PANTHER" id="PTHR42760:SF133">
    <property type="entry name" value="3-OXOACYL-[ACYL-CARRIER-PROTEIN] REDUCTASE"/>
    <property type="match status" value="1"/>
</dbReference>
<dbReference type="PANTHER" id="PTHR42760">
    <property type="entry name" value="SHORT-CHAIN DEHYDROGENASES/REDUCTASES FAMILY MEMBER"/>
    <property type="match status" value="1"/>
</dbReference>
<dbReference type="InterPro" id="IPR057326">
    <property type="entry name" value="KR_dom"/>
</dbReference>